<feature type="compositionally biased region" description="Low complexity" evidence="1">
    <location>
        <begin position="62"/>
        <end position="78"/>
    </location>
</feature>
<feature type="region of interest" description="Disordered" evidence="1">
    <location>
        <begin position="40"/>
        <end position="154"/>
    </location>
</feature>
<feature type="compositionally biased region" description="Polar residues" evidence="1">
    <location>
        <begin position="79"/>
        <end position="98"/>
    </location>
</feature>
<feature type="compositionally biased region" description="Low complexity" evidence="1">
    <location>
        <begin position="267"/>
        <end position="280"/>
    </location>
</feature>
<evidence type="ECO:0000313" key="2">
    <source>
        <dbReference type="EMBL" id="KAF5349066.1"/>
    </source>
</evidence>
<organism evidence="2 3">
    <name type="scientific">Collybiopsis confluens</name>
    <dbReference type="NCBI Taxonomy" id="2823264"/>
    <lineage>
        <taxon>Eukaryota</taxon>
        <taxon>Fungi</taxon>
        <taxon>Dikarya</taxon>
        <taxon>Basidiomycota</taxon>
        <taxon>Agaricomycotina</taxon>
        <taxon>Agaricomycetes</taxon>
        <taxon>Agaricomycetidae</taxon>
        <taxon>Agaricales</taxon>
        <taxon>Marasmiineae</taxon>
        <taxon>Omphalotaceae</taxon>
        <taxon>Collybiopsis</taxon>
    </lineage>
</organism>
<feature type="region of interest" description="Disordered" evidence="1">
    <location>
        <begin position="204"/>
        <end position="301"/>
    </location>
</feature>
<protein>
    <submittedName>
        <fullName evidence="2">Uncharacterized protein</fullName>
    </submittedName>
</protein>
<feature type="compositionally biased region" description="Low complexity" evidence="1">
    <location>
        <begin position="220"/>
        <end position="259"/>
    </location>
</feature>
<dbReference type="AlphaFoldDB" id="A0A8H5CXS0"/>
<accession>A0A8H5CXS0</accession>
<proteinExistence type="predicted"/>
<comment type="caution">
    <text evidence="2">The sequence shown here is derived from an EMBL/GenBank/DDBJ whole genome shotgun (WGS) entry which is preliminary data.</text>
</comment>
<reference evidence="2 3" key="1">
    <citation type="journal article" date="2020" name="ISME J.">
        <title>Uncovering the hidden diversity of litter-decomposition mechanisms in mushroom-forming fungi.</title>
        <authorList>
            <person name="Floudas D."/>
            <person name="Bentzer J."/>
            <person name="Ahren D."/>
            <person name="Johansson T."/>
            <person name="Persson P."/>
            <person name="Tunlid A."/>
        </authorList>
    </citation>
    <scope>NUCLEOTIDE SEQUENCE [LARGE SCALE GENOMIC DNA]</scope>
    <source>
        <strain evidence="2 3">CBS 406.79</strain>
    </source>
</reference>
<name>A0A8H5CXS0_9AGAR</name>
<dbReference type="Proteomes" id="UP000518752">
    <property type="component" value="Unassembled WGS sequence"/>
</dbReference>
<sequence length="301" mass="32777">MYDFPAVYTPENDPQFVVHVTRGPNGEEFEQPMFMEEYEVGSAPNSGDTVMGVSVPEEFLLSSRPSSRSSYSRSSSRSTTPNPLSPVSQHPRSRSSTPKLPYPSMSPNSPVSAATNSRRDRTVPSRSRSSTPQFRGLESVPHLPHAYMGKTPFMIPPEFEHLSPAKQLQELERMNSFPPSSSTTPHHVSNFQSAGEIWYELGVPKPQTSWSPRLERRDSLASTTSSTSSTSRSSSSRSSPPSYRGSPAPSPSSFYSPYSPDSPNPASPSSSGSRSRSRSPAPSPYLGAPSPATYARSPLSR</sequence>
<keyword evidence="3" id="KW-1185">Reference proteome</keyword>
<gene>
    <name evidence="2" type="ORF">D9757_012203</name>
</gene>
<feature type="compositionally biased region" description="Polar residues" evidence="1">
    <location>
        <begin position="105"/>
        <end position="116"/>
    </location>
</feature>
<dbReference type="EMBL" id="JAACJN010000311">
    <property type="protein sequence ID" value="KAF5349066.1"/>
    <property type="molecule type" value="Genomic_DNA"/>
</dbReference>
<evidence type="ECO:0000313" key="3">
    <source>
        <dbReference type="Proteomes" id="UP000518752"/>
    </source>
</evidence>
<evidence type="ECO:0000256" key="1">
    <source>
        <dbReference type="SAM" id="MobiDB-lite"/>
    </source>
</evidence>